<dbReference type="Proteomes" id="UP001062901">
    <property type="component" value="Unassembled WGS sequence"/>
</dbReference>
<proteinExistence type="predicted"/>
<sequence>MFLVRRVRVVFFEAALSAAFVVLFLRVVVFFLGADSPSASVLTASEGVSALTLRRRVGVLRGALAVPASSAESSVTASSVLFVRLRTVFAREGVLRVREGVPVEEADELEGVLVLK</sequence>
<accession>A0ABQ0NVX3</accession>
<evidence type="ECO:0000313" key="1">
    <source>
        <dbReference type="EMBL" id="GBQ04638.1"/>
    </source>
</evidence>
<comment type="caution">
    <text evidence="1">The sequence shown here is derived from an EMBL/GenBank/DDBJ whole genome shotgun (WGS) entry which is preliminary data.</text>
</comment>
<evidence type="ECO:0000313" key="2">
    <source>
        <dbReference type="Proteomes" id="UP001062901"/>
    </source>
</evidence>
<gene>
    <name evidence="1" type="ORF">AA15669_0071</name>
</gene>
<keyword evidence="2" id="KW-1185">Reference proteome</keyword>
<organism evidence="1 2">
    <name type="scientific">Saccharibacter floricola DSM 15669</name>
    <dbReference type="NCBI Taxonomy" id="1123227"/>
    <lineage>
        <taxon>Bacteria</taxon>
        <taxon>Pseudomonadati</taxon>
        <taxon>Pseudomonadota</taxon>
        <taxon>Alphaproteobacteria</taxon>
        <taxon>Acetobacterales</taxon>
        <taxon>Acetobacteraceae</taxon>
        <taxon>Saccharibacter</taxon>
    </lineage>
</organism>
<reference evidence="1" key="1">
    <citation type="submission" date="2013-04" db="EMBL/GenBank/DDBJ databases">
        <title>The genome sequencing project of 58 acetic acid bacteria.</title>
        <authorList>
            <person name="Okamoto-Kainuma A."/>
            <person name="Ishikawa M."/>
            <person name="Umino S."/>
            <person name="Koizumi Y."/>
            <person name="Shiwa Y."/>
            <person name="Yoshikawa H."/>
            <person name="Matsutani M."/>
            <person name="Matsushita K."/>
        </authorList>
    </citation>
    <scope>NUCLEOTIDE SEQUENCE</scope>
    <source>
        <strain evidence="1">DSM 15669</strain>
    </source>
</reference>
<dbReference type="EMBL" id="BAQD01000001">
    <property type="protein sequence ID" value="GBQ04638.1"/>
    <property type="molecule type" value="Genomic_DNA"/>
</dbReference>
<protein>
    <submittedName>
        <fullName evidence="1">Uncharacterized protein</fullName>
    </submittedName>
</protein>
<name>A0ABQ0NVX3_9PROT</name>